<evidence type="ECO:0000256" key="4">
    <source>
        <dbReference type="ARBA" id="ARBA00022763"/>
    </source>
</evidence>
<keyword evidence="1" id="KW-0479">Metal-binding</keyword>
<dbReference type="InterPro" id="IPR027417">
    <property type="entry name" value="P-loop_NTPase"/>
</dbReference>
<evidence type="ECO:0000259" key="10">
    <source>
        <dbReference type="PROSITE" id="PS51193"/>
    </source>
</evidence>
<dbReference type="Gene3D" id="3.40.50.300">
    <property type="entry name" value="P-loop containing nucleotide triphosphate hydrolases"/>
    <property type="match status" value="2"/>
</dbReference>
<dbReference type="InterPro" id="IPR014013">
    <property type="entry name" value="Helic_SF1/SF2_ATP-bd_DinG/Rad3"/>
</dbReference>
<accession>A0ABS4JMR8</accession>
<dbReference type="SUPFAM" id="SSF53098">
    <property type="entry name" value="Ribonuclease H-like"/>
    <property type="match status" value="1"/>
</dbReference>
<dbReference type="SUPFAM" id="SSF52540">
    <property type="entry name" value="P-loop containing nucleoside triphosphate hydrolases"/>
    <property type="match status" value="2"/>
</dbReference>
<dbReference type="PANTHER" id="PTHR11472">
    <property type="entry name" value="DNA REPAIR DEAD HELICASE RAD3/XP-D SUBFAMILY MEMBER"/>
    <property type="match status" value="1"/>
</dbReference>
<proteinExistence type="inferred from homology"/>
<comment type="caution">
    <text evidence="11">The sequence shown here is derived from an EMBL/GenBank/DDBJ whole genome shotgun (WGS) entry which is preliminary data.</text>
</comment>
<dbReference type="SMART" id="SM00488">
    <property type="entry name" value="DEXDc2"/>
    <property type="match status" value="1"/>
</dbReference>
<comment type="function">
    <text evidence="8 9">3'-5' exonuclease.</text>
</comment>
<reference evidence="11 12" key="1">
    <citation type="submission" date="2021-03" db="EMBL/GenBank/DDBJ databases">
        <title>Genomic Encyclopedia of Type Strains, Phase IV (KMG-IV): sequencing the most valuable type-strain genomes for metagenomic binning, comparative biology and taxonomic classification.</title>
        <authorList>
            <person name="Goeker M."/>
        </authorList>
    </citation>
    <scope>NUCLEOTIDE SEQUENCE [LARGE SCALE GENOMIC DNA]</scope>
    <source>
        <strain evidence="11 12">DSM 27138</strain>
    </source>
</reference>
<evidence type="ECO:0000256" key="2">
    <source>
        <dbReference type="ARBA" id="ARBA00022722"/>
    </source>
</evidence>
<evidence type="ECO:0000256" key="8">
    <source>
        <dbReference type="HAMAP-Rule" id="MF_02206"/>
    </source>
</evidence>
<dbReference type="InterPro" id="IPR045028">
    <property type="entry name" value="DinG/Rad3-like"/>
</dbReference>
<evidence type="ECO:0000256" key="5">
    <source>
        <dbReference type="ARBA" id="ARBA00022801"/>
    </source>
</evidence>
<keyword evidence="11" id="KW-0347">Helicase</keyword>
<dbReference type="InterPro" id="IPR006310">
    <property type="entry name" value="DinG"/>
</dbReference>
<dbReference type="GO" id="GO:0016787">
    <property type="term" value="F:hydrolase activity"/>
    <property type="evidence" value="ECO:0007669"/>
    <property type="project" value="UniProtKB-KW"/>
</dbReference>
<dbReference type="InterPro" id="IPR036397">
    <property type="entry name" value="RNaseH_sf"/>
</dbReference>
<protein>
    <recommendedName>
        <fullName evidence="8 9">3'-5' exonuclease DinG</fullName>
        <ecNumber evidence="8 9">3.1.-.-</ecNumber>
    </recommendedName>
</protein>
<keyword evidence="8 9" id="KW-0269">Exonuclease</keyword>
<evidence type="ECO:0000313" key="12">
    <source>
        <dbReference type="Proteomes" id="UP001519289"/>
    </source>
</evidence>
<dbReference type="Pfam" id="PF00929">
    <property type="entry name" value="RNase_T"/>
    <property type="match status" value="1"/>
</dbReference>
<dbReference type="InterPro" id="IPR011545">
    <property type="entry name" value="DEAD/DEAH_box_helicase_dom"/>
</dbReference>
<keyword evidence="12" id="KW-1185">Reference proteome</keyword>
<dbReference type="InterPro" id="IPR006555">
    <property type="entry name" value="ATP-dep_Helicase_C"/>
</dbReference>
<keyword evidence="4" id="KW-0227">DNA damage</keyword>
<dbReference type="Pfam" id="PF13307">
    <property type="entry name" value="Helicase_C_2"/>
    <property type="match status" value="1"/>
</dbReference>
<evidence type="ECO:0000256" key="1">
    <source>
        <dbReference type="ARBA" id="ARBA00022485"/>
    </source>
</evidence>
<dbReference type="SMART" id="SM00479">
    <property type="entry name" value="EXOIII"/>
    <property type="match status" value="1"/>
</dbReference>
<evidence type="ECO:0000256" key="3">
    <source>
        <dbReference type="ARBA" id="ARBA00022741"/>
    </source>
</evidence>
<dbReference type="HAMAP" id="MF_02206">
    <property type="entry name" value="DinG_exonucl"/>
    <property type="match status" value="1"/>
</dbReference>
<dbReference type="InterPro" id="IPR013520">
    <property type="entry name" value="Ribonucl_H"/>
</dbReference>
<dbReference type="NCBIfam" id="TIGR00573">
    <property type="entry name" value="dnaq"/>
    <property type="match status" value="1"/>
</dbReference>
<keyword evidence="6 8" id="KW-0067">ATP-binding</keyword>
<keyword evidence="1" id="KW-0408">Iron</keyword>
<evidence type="ECO:0000313" key="11">
    <source>
        <dbReference type="EMBL" id="MBP2016832.1"/>
    </source>
</evidence>
<gene>
    <name evidence="8 9" type="primary">dinG</name>
    <name evidence="11" type="ORF">J2Z79_000205</name>
</gene>
<dbReference type="EC" id="3.1.-.-" evidence="8 9"/>
<keyword evidence="1" id="KW-0004">4Fe-4S</keyword>
<dbReference type="EMBL" id="JAGGLG010000001">
    <property type="protein sequence ID" value="MBP2016832.1"/>
    <property type="molecule type" value="Genomic_DNA"/>
</dbReference>
<dbReference type="NCBIfam" id="TIGR01407">
    <property type="entry name" value="dinG_rel"/>
    <property type="match status" value="1"/>
</dbReference>
<dbReference type="InterPro" id="IPR012337">
    <property type="entry name" value="RNaseH-like_sf"/>
</dbReference>
<comment type="similarity">
    <text evidence="8 9">Belongs to the helicase family. DinG subfamily. Type 2 sub-subfamily.</text>
</comment>
<dbReference type="GO" id="GO:0003678">
    <property type="term" value="F:DNA helicase activity"/>
    <property type="evidence" value="ECO:0007669"/>
    <property type="project" value="UniProtKB-EC"/>
</dbReference>
<evidence type="ECO:0000256" key="9">
    <source>
        <dbReference type="RuleBase" id="RU364106"/>
    </source>
</evidence>
<sequence length="959" mass="106076">MGLRSFVAIDVETTGTSPERDRLIEVAAVRFDDGVETASFSRLIDPGCPLPQRIQNLTGIHPGMLQGKPRFEEVLPEFAELVGDLPLVAHNAPFDVAFLQAAFARAGRSLPNWSYDTAELARVALPRAKNHRLATLADLLELPLTHHHRAEDDARACGQLFLALLERISRMDVGLLRLVLALGEPAGWSLAPLFRAELEAREARGEQPKPIMEWIRPFPGQLHRPDEEPALDEPVPIDAAEVRRVLGAGGVISDAFPAYEHRPQQQEMAEAVTRAFNEGAHLLLEAGTGTGKSLAYLVPAFAWARTNGEKVAISTHTITLQEQLWEKDIPFLQAALAGTPLDGVQAALVKGRSNYICLRKWEDAATGADFLTSPEERRFHIRLAGWLAETETGDRSELNLLGDEERFWREVQSETETCLGPGCRWFRSHCFAFRARRRAKDAQVLVLNHALLFADIATGNQILPPFRQLIIDEAHHLEAVATQNLGVNLENWDILGALLYLFRAAGQGLLPQLRRRLPRGRSIPARPPVGLPHEDMMDKLVELTLSCRTAAEELFRLCAQLVEARGGSDEEGNARSLRLTDAVRTGPLWEALEQARANAVHRLRTLAGGLTALLESLETLEPPLRDADSILVDIQKQNGILMQSAQAIEEVLLRPGEGEVAWIESAQRGDRLRVALRSAPINVGDLLRAELFGRLRSVIMTSATLSVGGSFDHLKHRLGLAGLPSDRLREGVLSSPFTYRQQALLLVPEDLPNPKEGGEFTRATADFLRRFLPRAGGRTLVLFTSHRQLRQVYAELKEELEGEGLLLLGQGLDGSRGRLVAEFRSAQNTVLFGSASFWEGVDIPGDGLTTVIMVRLPFNPPGDPVMEARMEDLEARGLSSFAHLSLPQAVIRFKQGFGRLIRTRYDRGVVIVLDTRLSPRVTRYGTQFLRSLPGPSLYMGPTERVLDRALAWLNMAVDG</sequence>
<evidence type="ECO:0000256" key="6">
    <source>
        <dbReference type="ARBA" id="ARBA00022840"/>
    </source>
</evidence>
<keyword evidence="3 8" id="KW-0547">Nucleotide-binding</keyword>
<dbReference type="PANTHER" id="PTHR11472:SF34">
    <property type="entry name" value="REGULATOR OF TELOMERE ELONGATION HELICASE 1"/>
    <property type="match status" value="1"/>
</dbReference>
<dbReference type="Proteomes" id="UP001519289">
    <property type="component" value="Unassembled WGS sequence"/>
</dbReference>
<dbReference type="RefSeq" id="WP_209464973.1">
    <property type="nucleotide sequence ID" value="NZ_JAGGLG010000001.1"/>
</dbReference>
<keyword evidence="5 8" id="KW-0378">Hydrolase</keyword>
<dbReference type="PROSITE" id="PS51193">
    <property type="entry name" value="HELICASE_ATP_BIND_2"/>
    <property type="match status" value="1"/>
</dbReference>
<keyword evidence="2 8" id="KW-0540">Nuclease</keyword>
<dbReference type="Pfam" id="PF00270">
    <property type="entry name" value="DEAD"/>
    <property type="match status" value="1"/>
</dbReference>
<evidence type="ECO:0000256" key="7">
    <source>
        <dbReference type="ARBA" id="ARBA00023204"/>
    </source>
</evidence>
<feature type="domain" description="Helicase ATP-binding" evidence="10">
    <location>
        <begin position="251"/>
        <end position="529"/>
    </location>
</feature>
<keyword evidence="7" id="KW-0234">DNA repair</keyword>
<organism evidence="11 12">
    <name type="scientific">Symbiobacterium terraclitae</name>
    <dbReference type="NCBI Taxonomy" id="557451"/>
    <lineage>
        <taxon>Bacteria</taxon>
        <taxon>Bacillati</taxon>
        <taxon>Bacillota</taxon>
        <taxon>Clostridia</taxon>
        <taxon>Eubacteriales</taxon>
        <taxon>Symbiobacteriaceae</taxon>
        <taxon>Symbiobacterium</taxon>
    </lineage>
</organism>
<keyword evidence="1" id="KW-0411">Iron-sulfur</keyword>
<dbReference type="InterPro" id="IPR006054">
    <property type="entry name" value="DnaQ"/>
</dbReference>
<dbReference type="SMART" id="SM00491">
    <property type="entry name" value="HELICc2"/>
    <property type="match status" value="1"/>
</dbReference>
<dbReference type="CDD" id="cd06127">
    <property type="entry name" value="DEDDh"/>
    <property type="match status" value="1"/>
</dbReference>
<name>A0ABS4JMR8_9FIRM</name>
<feature type="short sequence motif" description="DEAH box" evidence="8">
    <location>
        <begin position="472"/>
        <end position="475"/>
    </location>
</feature>
<dbReference type="Gene3D" id="3.30.420.10">
    <property type="entry name" value="Ribonuclease H-like superfamily/Ribonuclease H"/>
    <property type="match status" value="1"/>
</dbReference>
<feature type="binding site" evidence="8">
    <location>
        <begin position="286"/>
        <end position="293"/>
    </location>
    <ligand>
        <name>ATP</name>
        <dbReference type="ChEBI" id="CHEBI:30616"/>
    </ligand>
</feature>
<dbReference type="InterPro" id="IPR006554">
    <property type="entry name" value="Helicase-like_DEXD_c2"/>
</dbReference>